<comment type="caution">
    <text evidence="2">The sequence shown here is derived from an EMBL/GenBank/DDBJ whole genome shotgun (WGS) entry which is preliminary data.</text>
</comment>
<dbReference type="Proteomes" id="UP000623608">
    <property type="component" value="Unassembled WGS sequence"/>
</dbReference>
<keyword evidence="3" id="KW-1185">Reference proteome</keyword>
<gene>
    <name evidence="2" type="ORF">Ate02nite_52770</name>
</gene>
<protein>
    <submittedName>
        <fullName evidence="2">Uncharacterized protein</fullName>
    </submittedName>
</protein>
<evidence type="ECO:0000313" key="3">
    <source>
        <dbReference type="Proteomes" id="UP000623608"/>
    </source>
</evidence>
<organism evidence="2 3">
    <name type="scientific">Paractinoplanes tereljensis</name>
    <dbReference type="NCBI Taxonomy" id="571912"/>
    <lineage>
        <taxon>Bacteria</taxon>
        <taxon>Bacillati</taxon>
        <taxon>Actinomycetota</taxon>
        <taxon>Actinomycetes</taxon>
        <taxon>Micromonosporales</taxon>
        <taxon>Micromonosporaceae</taxon>
        <taxon>Paractinoplanes</taxon>
    </lineage>
</organism>
<sequence>MSSTPEPDKRLEIVLSEALRALSHQQSLLDNLRSRATLLTTAAALVISFPVVSSVRRAEIGVSAGVAAVALVGVLMCTLVICAPWWHWKFRSSAGQLLLAVDEGHDLDSLRRHLAKDFERWLDDNERKIGILQWWFTAGLLMLGLEVAAWAFQLAVTVH</sequence>
<accession>A0A919NRL7</accession>
<feature type="transmembrane region" description="Helical" evidence="1">
    <location>
        <begin position="61"/>
        <end position="86"/>
    </location>
</feature>
<dbReference type="EMBL" id="BOMY01000034">
    <property type="protein sequence ID" value="GIF22547.1"/>
    <property type="molecule type" value="Genomic_DNA"/>
</dbReference>
<evidence type="ECO:0000313" key="2">
    <source>
        <dbReference type="EMBL" id="GIF22547.1"/>
    </source>
</evidence>
<feature type="transmembrane region" description="Helical" evidence="1">
    <location>
        <begin position="36"/>
        <end position="55"/>
    </location>
</feature>
<feature type="transmembrane region" description="Helical" evidence="1">
    <location>
        <begin position="134"/>
        <end position="156"/>
    </location>
</feature>
<keyword evidence="1" id="KW-1133">Transmembrane helix</keyword>
<keyword evidence="1" id="KW-0812">Transmembrane</keyword>
<evidence type="ECO:0000256" key="1">
    <source>
        <dbReference type="SAM" id="Phobius"/>
    </source>
</evidence>
<proteinExistence type="predicted"/>
<reference evidence="2" key="1">
    <citation type="submission" date="2021-01" db="EMBL/GenBank/DDBJ databases">
        <title>Whole genome shotgun sequence of Actinoplanes tereljensis NBRC 105297.</title>
        <authorList>
            <person name="Komaki H."/>
            <person name="Tamura T."/>
        </authorList>
    </citation>
    <scope>NUCLEOTIDE SEQUENCE</scope>
    <source>
        <strain evidence="2">NBRC 105297</strain>
    </source>
</reference>
<keyword evidence="1" id="KW-0472">Membrane</keyword>
<dbReference type="AlphaFoldDB" id="A0A919NRL7"/>
<dbReference type="RefSeq" id="WP_203810099.1">
    <property type="nucleotide sequence ID" value="NZ_BOMY01000034.1"/>
</dbReference>
<name>A0A919NRL7_9ACTN</name>